<dbReference type="EMBL" id="FNIM01000001">
    <property type="protein sequence ID" value="SDN24639.1"/>
    <property type="molecule type" value="Genomic_DNA"/>
</dbReference>
<evidence type="ECO:0000313" key="5">
    <source>
        <dbReference type="EMBL" id="SDN24639.1"/>
    </source>
</evidence>
<reference evidence="6" key="2">
    <citation type="submission" date="2016-10" db="EMBL/GenBank/DDBJ databases">
        <authorList>
            <person name="Varghese N."/>
            <person name="Submissions S."/>
        </authorList>
    </citation>
    <scope>NUCLEOTIDE SEQUENCE [LARGE SCALE GENOMIC DNA]</scope>
    <source>
        <strain evidence="6">DSM 27982</strain>
    </source>
</reference>
<accession>A0A1G9ZTA0</accession>
<evidence type="ECO:0000256" key="2">
    <source>
        <dbReference type="SAM" id="MobiDB-lite"/>
    </source>
</evidence>
<dbReference type="Pfam" id="PF01575">
    <property type="entry name" value="MaoC_dehydratas"/>
    <property type="match status" value="1"/>
</dbReference>
<protein>
    <submittedName>
        <fullName evidence="5">MaoC like domain-containing protein</fullName>
    </submittedName>
</protein>
<evidence type="ECO:0000313" key="4">
    <source>
        <dbReference type="EMBL" id="SDM37585.1"/>
    </source>
</evidence>
<dbReference type="InterPro" id="IPR029069">
    <property type="entry name" value="HotDog_dom_sf"/>
</dbReference>
<dbReference type="Gene3D" id="3.10.129.10">
    <property type="entry name" value="Hotdog Thioesterase"/>
    <property type="match status" value="1"/>
</dbReference>
<keyword evidence="6" id="KW-1185">Reference proteome</keyword>
<dbReference type="InterPro" id="IPR002539">
    <property type="entry name" value="MaoC-like_dom"/>
</dbReference>
<evidence type="ECO:0000313" key="6">
    <source>
        <dbReference type="Proteomes" id="UP000198541"/>
    </source>
</evidence>
<comment type="similarity">
    <text evidence="1">Belongs to the enoyl-CoA hydratase/isomerase family.</text>
</comment>
<feature type="domain" description="MaoC-like" evidence="3">
    <location>
        <begin position="206"/>
        <end position="263"/>
    </location>
</feature>
<dbReference type="AlphaFoldDB" id="A0A1G9ZTA0"/>
<evidence type="ECO:0000313" key="7">
    <source>
        <dbReference type="Proteomes" id="UP000199671"/>
    </source>
</evidence>
<gene>
    <name evidence="4" type="ORF">SAMN04487766_10249</name>
    <name evidence="5" type="ORF">SAMN05216355_101393</name>
</gene>
<feature type="region of interest" description="Disordered" evidence="2">
    <location>
        <begin position="1"/>
        <end position="40"/>
    </location>
</feature>
<dbReference type="Proteomes" id="UP000198541">
    <property type="component" value="Unassembled WGS sequence"/>
</dbReference>
<name>A0A1G9ZTA0_9ACTO</name>
<organism evidence="5 6">
    <name type="scientific">Actinomyces ruminicola</name>
    <dbReference type="NCBI Taxonomy" id="332524"/>
    <lineage>
        <taxon>Bacteria</taxon>
        <taxon>Bacillati</taxon>
        <taxon>Actinomycetota</taxon>
        <taxon>Actinomycetes</taxon>
        <taxon>Actinomycetales</taxon>
        <taxon>Actinomycetaceae</taxon>
        <taxon>Actinomyces</taxon>
    </lineage>
</organism>
<dbReference type="EMBL" id="FNHU01000002">
    <property type="protein sequence ID" value="SDM37585.1"/>
    <property type="molecule type" value="Genomic_DNA"/>
</dbReference>
<dbReference type="SUPFAM" id="SSF54637">
    <property type="entry name" value="Thioesterase/thiol ester dehydrase-isomerase"/>
    <property type="match status" value="1"/>
</dbReference>
<evidence type="ECO:0000256" key="1">
    <source>
        <dbReference type="ARBA" id="ARBA00005254"/>
    </source>
</evidence>
<proteinExistence type="inferred from homology"/>
<reference evidence="5 7" key="1">
    <citation type="submission" date="2016-10" db="EMBL/GenBank/DDBJ databases">
        <authorList>
            <person name="de Groot N.N."/>
        </authorList>
    </citation>
    <scope>NUCLEOTIDE SEQUENCE [LARGE SCALE GENOMIC DNA]</scope>
    <source>
        <strain evidence="5">DSM 27982</strain>
        <strain evidence="4 7">KPR-7B</strain>
    </source>
</reference>
<evidence type="ECO:0000259" key="3">
    <source>
        <dbReference type="Pfam" id="PF01575"/>
    </source>
</evidence>
<sequence length="301" mass="30144">MAARSARTGPDDEQSPGPCCTPMPPSAETTGAAAGRDAGGPAGQMAAVIAAVLARTRGAYHADAHADAAYAAQVLLPAVLALDRLADRLARGATGRPGSTGNTGLAGLIHRRCRLAPASTDVPELAGAPGDGRAAEETAVALARVARGGWELIRGTVRITDAGPAWATGALVTHDLARRTAAPTTVDSGADPEPCLDGAGRLVLILTAADLREWARATGDHNPVHIRPGAARRAGLPAGEGDVVAHGLLLGGLSLALFPAAGAVDLRFTGAAPLRADGAIRLHAHADGGLSAGARTVLARR</sequence>
<dbReference type="Proteomes" id="UP000199671">
    <property type="component" value="Unassembled WGS sequence"/>
</dbReference>